<sequence length="80" mass="9683">MRLKDENMREGLLLARRHWQVDPYWILIWSGAYTLQRKNHHGSYIDQTQTPKERESGFALIGKLWDCRTNFIQTDNHLKR</sequence>
<dbReference type="AlphaFoldDB" id="A0A059BNI6"/>
<dbReference type="EMBL" id="KK198758">
    <property type="protein sequence ID" value="KCW67792.1"/>
    <property type="molecule type" value="Genomic_DNA"/>
</dbReference>
<evidence type="ECO:0000313" key="1">
    <source>
        <dbReference type="EMBL" id="KCW67792.1"/>
    </source>
</evidence>
<name>A0A059BNI6_EUCGR</name>
<dbReference type="InParanoid" id="A0A059BNI6"/>
<accession>A0A059BNI6</accession>
<reference evidence="1" key="1">
    <citation type="submission" date="2013-07" db="EMBL/GenBank/DDBJ databases">
        <title>The genome of Eucalyptus grandis.</title>
        <authorList>
            <person name="Schmutz J."/>
            <person name="Hayes R."/>
            <person name="Myburg A."/>
            <person name="Tuskan G."/>
            <person name="Grattapaglia D."/>
            <person name="Rokhsar D.S."/>
        </authorList>
    </citation>
    <scope>NUCLEOTIDE SEQUENCE</scope>
    <source>
        <tissue evidence="1">Leaf extractions</tissue>
    </source>
</reference>
<gene>
    <name evidence="1" type="ORF">EUGRSUZ_F01523</name>
</gene>
<proteinExistence type="predicted"/>
<protein>
    <submittedName>
        <fullName evidence="1">Uncharacterized protein</fullName>
    </submittedName>
</protein>
<organism evidence="1">
    <name type="scientific">Eucalyptus grandis</name>
    <name type="common">Flooded gum</name>
    <dbReference type="NCBI Taxonomy" id="71139"/>
    <lineage>
        <taxon>Eukaryota</taxon>
        <taxon>Viridiplantae</taxon>
        <taxon>Streptophyta</taxon>
        <taxon>Embryophyta</taxon>
        <taxon>Tracheophyta</taxon>
        <taxon>Spermatophyta</taxon>
        <taxon>Magnoliopsida</taxon>
        <taxon>eudicotyledons</taxon>
        <taxon>Gunneridae</taxon>
        <taxon>Pentapetalae</taxon>
        <taxon>rosids</taxon>
        <taxon>malvids</taxon>
        <taxon>Myrtales</taxon>
        <taxon>Myrtaceae</taxon>
        <taxon>Myrtoideae</taxon>
        <taxon>Eucalypteae</taxon>
        <taxon>Eucalyptus</taxon>
    </lineage>
</organism>
<dbReference type="Gramene" id="KCW67792">
    <property type="protein sequence ID" value="KCW67792"/>
    <property type="gene ID" value="EUGRSUZ_F01523"/>
</dbReference>